<dbReference type="GO" id="GO:0016829">
    <property type="term" value="F:lyase activity"/>
    <property type="evidence" value="ECO:0007669"/>
    <property type="project" value="InterPro"/>
</dbReference>
<dbReference type="CDD" id="cd03451">
    <property type="entry name" value="FkbR2"/>
    <property type="match status" value="2"/>
</dbReference>
<evidence type="ECO:0000313" key="1">
    <source>
        <dbReference type="EMBL" id="OSQ40654.1"/>
    </source>
</evidence>
<proteinExistence type="predicted"/>
<organism evidence="1 2">
    <name type="scientific">Thalassospira mesophila</name>
    <dbReference type="NCBI Taxonomy" id="1293891"/>
    <lineage>
        <taxon>Bacteria</taxon>
        <taxon>Pseudomonadati</taxon>
        <taxon>Pseudomonadota</taxon>
        <taxon>Alphaproteobacteria</taxon>
        <taxon>Rhodospirillales</taxon>
        <taxon>Thalassospiraceae</taxon>
        <taxon>Thalassospira</taxon>
    </lineage>
</organism>
<accession>A0A1Y2L496</accession>
<dbReference type="InterPro" id="IPR048274">
    <property type="entry name" value="MC_hydratase"/>
</dbReference>
<dbReference type="PANTHER" id="PTHR43664">
    <property type="entry name" value="MONOAMINE OXIDASE-RELATED"/>
    <property type="match status" value="1"/>
</dbReference>
<dbReference type="Pfam" id="PF19315">
    <property type="entry name" value="MC_hydratase"/>
    <property type="match status" value="1"/>
</dbReference>
<dbReference type="InterPro" id="IPR029069">
    <property type="entry name" value="HotDog_dom_sf"/>
</dbReference>
<name>A0A1Y2L496_9PROT</name>
<protein>
    <submittedName>
        <fullName evidence="1">Dehydratase</fullName>
    </submittedName>
</protein>
<dbReference type="EMBL" id="JFKA01000001">
    <property type="protein sequence ID" value="OSQ40654.1"/>
    <property type="molecule type" value="Genomic_DNA"/>
</dbReference>
<evidence type="ECO:0000313" key="2">
    <source>
        <dbReference type="Proteomes" id="UP000193391"/>
    </source>
</evidence>
<comment type="caution">
    <text evidence="1">The sequence shown here is derived from an EMBL/GenBank/DDBJ whole genome shotgun (WGS) entry which is preliminary data.</text>
</comment>
<gene>
    <name evidence="1" type="ORF">TMES_02700</name>
</gene>
<reference evidence="1 2" key="1">
    <citation type="submission" date="2014-03" db="EMBL/GenBank/DDBJ databases">
        <title>The draft genome sequence of Thalassospira mesophila JCM 18969.</title>
        <authorList>
            <person name="Lai Q."/>
            <person name="Shao Z."/>
        </authorList>
    </citation>
    <scope>NUCLEOTIDE SEQUENCE [LARGE SCALE GENOMIC DNA]</scope>
    <source>
        <strain evidence="1 2">JCM 18969</strain>
    </source>
</reference>
<dbReference type="InterPro" id="IPR016790">
    <property type="entry name" value="Thiol_ester_hydratase_Rv0216"/>
</dbReference>
<dbReference type="Gene3D" id="3.10.129.10">
    <property type="entry name" value="Hotdog Thioesterase"/>
    <property type="match status" value="1"/>
</dbReference>
<dbReference type="PANTHER" id="PTHR43664:SF1">
    <property type="entry name" value="BETA-METHYLMALYL-COA DEHYDRATASE"/>
    <property type="match status" value="1"/>
</dbReference>
<dbReference type="STRING" id="1293891.TMES_02700"/>
<dbReference type="SUPFAM" id="SSF54637">
    <property type="entry name" value="Thioesterase/thiol ester dehydrase-isomerase"/>
    <property type="match status" value="2"/>
</dbReference>
<keyword evidence="2" id="KW-1185">Reference proteome</keyword>
<sequence length="356" mass="38395">MMSKNNPGNYFEDFRLGQVLRHATPRTITAGDVALYTGLYGPRFAVQSSAEFASAIGFRGAPVDDLLVFHMVFGKTVPDVSLNAVANLGYAGGVFGAPVYTGDTVSTVSRVIGLKQNSNGKTGVVYVNSVGCNQHGEMVVDYNRWVMVRKNNPDAPAPDAIVPDLPATVDATSFRVPVGLDLTDYDGELAGSPHYWDDYAIGEKIDHVDGMTIEEAEHQIATRLYQNTAKVHFDQIAANQGRFGKRLIYGGHVMSLARALSFNGLGNAFKIVAINGGSHANPAFAGDTVFAWSEIIDKISLAGRDDVGALRVRLVAMRNHGATDFSLRDEAGKYDSAVLLDFDHTVLIPKRSLSVK</sequence>
<dbReference type="PIRSF" id="PIRSF021494">
    <property type="entry name" value="Rv0216_prd"/>
    <property type="match status" value="1"/>
</dbReference>
<dbReference type="OrthoDB" id="9796589at2"/>
<dbReference type="Proteomes" id="UP000193391">
    <property type="component" value="Unassembled WGS sequence"/>
</dbReference>
<dbReference type="InterPro" id="IPR052342">
    <property type="entry name" value="MCH/BMMD"/>
</dbReference>
<dbReference type="AlphaFoldDB" id="A0A1Y2L496"/>